<keyword evidence="1" id="KW-0812">Transmembrane</keyword>
<keyword evidence="3" id="KW-1185">Reference proteome</keyword>
<keyword evidence="1" id="KW-0472">Membrane</keyword>
<dbReference type="AlphaFoldDB" id="A0AAN8VDU4"/>
<evidence type="ECO:0000256" key="1">
    <source>
        <dbReference type="SAM" id="Phobius"/>
    </source>
</evidence>
<keyword evidence="1" id="KW-1133">Transmembrane helix</keyword>
<protein>
    <submittedName>
        <fullName evidence="2">Uncharacterized protein</fullName>
    </submittedName>
</protein>
<dbReference type="PANTHER" id="PTHR36586">
    <property type="entry name" value="PROLINE-RICH EXTENSIN-LIKE"/>
    <property type="match status" value="1"/>
</dbReference>
<feature type="transmembrane region" description="Helical" evidence="1">
    <location>
        <begin position="76"/>
        <end position="94"/>
    </location>
</feature>
<gene>
    <name evidence="2" type="ORF">RJ641_007366</name>
</gene>
<accession>A0AAN8VDU4</accession>
<dbReference type="PANTHER" id="PTHR36586:SF27">
    <property type="entry name" value="EXTENSIN-2-LIKE"/>
    <property type="match status" value="1"/>
</dbReference>
<dbReference type="EMBL" id="JBAMMX010000015">
    <property type="protein sequence ID" value="KAK6925647.1"/>
    <property type="molecule type" value="Genomic_DNA"/>
</dbReference>
<name>A0AAN8VDU4_9MAGN</name>
<dbReference type="Proteomes" id="UP001370490">
    <property type="component" value="Unassembled WGS sequence"/>
</dbReference>
<comment type="caution">
    <text evidence="2">The sequence shown here is derived from an EMBL/GenBank/DDBJ whole genome shotgun (WGS) entry which is preliminary data.</text>
</comment>
<organism evidence="2 3">
    <name type="scientific">Dillenia turbinata</name>
    <dbReference type="NCBI Taxonomy" id="194707"/>
    <lineage>
        <taxon>Eukaryota</taxon>
        <taxon>Viridiplantae</taxon>
        <taxon>Streptophyta</taxon>
        <taxon>Embryophyta</taxon>
        <taxon>Tracheophyta</taxon>
        <taxon>Spermatophyta</taxon>
        <taxon>Magnoliopsida</taxon>
        <taxon>eudicotyledons</taxon>
        <taxon>Gunneridae</taxon>
        <taxon>Pentapetalae</taxon>
        <taxon>Dilleniales</taxon>
        <taxon>Dilleniaceae</taxon>
        <taxon>Dillenia</taxon>
    </lineage>
</organism>
<evidence type="ECO:0000313" key="3">
    <source>
        <dbReference type="Proteomes" id="UP001370490"/>
    </source>
</evidence>
<evidence type="ECO:0000313" key="2">
    <source>
        <dbReference type="EMBL" id="KAK6925647.1"/>
    </source>
</evidence>
<proteinExistence type="predicted"/>
<sequence length="168" mass="19280">MLHTLCKSSLDKHDSTSWGWRAAVILDESFKQSLKNALNSLYIPLKASPFVLSQVANKRSFWPIPKWANMANFRPHLLYAFALVLCMIVANVAADDHDKRDSDHNHYQYTYQSPPSPFYYYYSSPPPPPPYYYTSPLPPSPPPPYLYICPPPPPYVYNSPPPPPPYVY</sequence>
<reference evidence="2 3" key="1">
    <citation type="submission" date="2023-12" db="EMBL/GenBank/DDBJ databases">
        <title>A high-quality genome assembly for Dillenia turbinata (Dilleniales).</title>
        <authorList>
            <person name="Chanderbali A."/>
        </authorList>
    </citation>
    <scope>NUCLEOTIDE SEQUENCE [LARGE SCALE GENOMIC DNA]</scope>
    <source>
        <strain evidence="2">LSX21</strain>
        <tissue evidence="2">Leaf</tissue>
    </source>
</reference>